<protein>
    <submittedName>
        <fullName evidence="1">Uncharacterized protein</fullName>
    </submittedName>
</protein>
<dbReference type="Proteomes" id="UP000831290">
    <property type="component" value="Chromosome"/>
</dbReference>
<evidence type="ECO:0000313" key="2">
    <source>
        <dbReference type="Proteomes" id="UP000831290"/>
    </source>
</evidence>
<keyword evidence="2" id="KW-1185">Reference proteome</keyword>
<dbReference type="KEGG" id="fbm:MQE35_04760"/>
<evidence type="ECO:0000313" key="1">
    <source>
        <dbReference type="EMBL" id="UOB18602.1"/>
    </source>
</evidence>
<proteinExistence type="predicted"/>
<dbReference type="EMBL" id="CP094358">
    <property type="protein sequence ID" value="UOB18602.1"/>
    <property type="molecule type" value="Genomic_DNA"/>
</dbReference>
<organism evidence="1 2">
    <name type="scientific">Abyssalbus ytuae</name>
    <dbReference type="NCBI Taxonomy" id="2926907"/>
    <lineage>
        <taxon>Bacteria</taxon>
        <taxon>Pseudomonadati</taxon>
        <taxon>Bacteroidota</taxon>
        <taxon>Flavobacteriia</taxon>
        <taxon>Flavobacteriales</taxon>
        <taxon>Flavobacteriaceae</taxon>
        <taxon>Abyssalbus</taxon>
    </lineage>
</organism>
<sequence length="85" mass="10460">MKELLFKVINKKKIDNKFTLEEIHRFPNHELTQYELNESIVKVEYEPTSQFNEIMFIEFMIKHLKKWRKAYSVEHIDFVNKQISN</sequence>
<dbReference type="RefSeq" id="WP_255845171.1">
    <property type="nucleotide sequence ID" value="NZ_CP094358.1"/>
</dbReference>
<name>A0A9E6ZML2_9FLAO</name>
<accession>A0A9E6ZML2</accession>
<reference evidence="1" key="1">
    <citation type="submission" date="2022-03" db="EMBL/GenBank/DDBJ databases">
        <title>Description of Abyssus ytuae gen. nov., sp. nov., a novel member of the family Flavobacteriaceae isolated from the sediment of Mariana Trench.</title>
        <authorList>
            <person name="Zhang J."/>
            <person name="Xu X."/>
        </authorList>
    </citation>
    <scope>NUCLEOTIDE SEQUENCE</scope>
    <source>
        <strain evidence="1">MT3330</strain>
    </source>
</reference>
<gene>
    <name evidence="1" type="ORF">MQE35_04760</name>
</gene>
<dbReference type="AlphaFoldDB" id="A0A9E6ZML2"/>